<gene>
    <name evidence="2" type="ORF">DFH08DRAFT_817623</name>
</gene>
<evidence type="ECO:0000313" key="2">
    <source>
        <dbReference type="EMBL" id="KAJ7323586.1"/>
    </source>
</evidence>
<accession>A0AAD6ZHW3</accession>
<keyword evidence="3" id="KW-1185">Reference proteome</keyword>
<proteinExistence type="predicted"/>
<dbReference type="AlphaFoldDB" id="A0AAD6ZHW3"/>
<reference evidence="2" key="1">
    <citation type="submission" date="2023-03" db="EMBL/GenBank/DDBJ databases">
        <title>Massive genome expansion in bonnet fungi (Mycena s.s.) driven by repeated elements and novel gene families across ecological guilds.</title>
        <authorList>
            <consortium name="Lawrence Berkeley National Laboratory"/>
            <person name="Harder C.B."/>
            <person name="Miyauchi S."/>
            <person name="Viragh M."/>
            <person name="Kuo A."/>
            <person name="Thoen E."/>
            <person name="Andreopoulos B."/>
            <person name="Lu D."/>
            <person name="Skrede I."/>
            <person name="Drula E."/>
            <person name="Henrissat B."/>
            <person name="Morin E."/>
            <person name="Kohler A."/>
            <person name="Barry K."/>
            <person name="LaButti K."/>
            <person name="Morin E."/>
            <person name="Salamov A."/>
            <person name="Lipzen A."/>
            <person name="Mereny Z."/>
            <person name="Hegedus B."/>
            <person name="Baldrian P."/>
            <person name="Stursova M."/>
            <person name="Weitz H."/>
            <person name="Taylor A."/>
            <person name="Grigoriev I.V."/>
            <person name="Nagy L.G."/>
            <person name="Martin F."/>
            <person name="Kauserud H."/>
        </authorList>
    </citation>
    <scope>NUCLEOTIDE SEQUENCE</scope>
    <source>
        <strain evidence="2">CBHHK002</strain>
    </source>
</reference>
<evidence type="ECO:0000313" key="3">
    <source>
        <dbReference type="Proteomes" id="UP001218218"/>
    </source>
</evidence>
<dbReference type="EMBL" id="JARIHO010000046">
    <property type="protein sequence ID" value="KAJ7323586.1"/>
    <property type="molecule type" value="Genomic_DNA"/>
</dbReference>
<feature type="compositionally biased region" description="Acidic residues" evidence="1">
    <location>
        <begin position="268"/>
        <end position="281"/>
    </location>
</feature>
<feature type="region of interest" description="Disordered" evidence="1">
    <location>
        <begin position="1"/>
        <end position="49"/>
    </location>
</feature>
<dbReference type="Proteomes" id="UP001218218">
    <property type="component" value="Unassembled WGS sequence"/>
</dbReference>
<protein>
    <submittedName>
        <fullName evidence="2">Uncharacterized protein</fullName>
    </submittedName>
</protein>
<organism evidence="2 3">
    <name type="scientific">Mycena albidolilacea</name>
    <dbReference type="NCBI Taxonomy" id="1033008"/>
    <lineage>
        <taxon>Eukaryota</taxon>
        <taxon>Fungi</taxon>
        <taxon>Dikarya</taxon>
        <taxon>Basidiomycota</taxon>
        <taxon>Agaricomycotina</taxon>
        <taxon>Agaricomycetes</taxon>
        <taxon>Agaricomycetidae</taxon>
        <taxon>Agaricales</taxon>
        <taxon>Marasmiineae</taxon>
        <taxon>Mycenaceae</taxon>
        <taxon>Mycena</taxon>
    </lineage>
</organism>
<feature type="region of interest" description="Disordered" evidence="1">
    <location>
        <begin position="263"/>
        <end position="287"/>
    </location>
</feature>
<name>A0AAD6ZHW3_9AGAR</name>
<evidence type="ECO:0000256" key="1">
    <source>
        <dbReference type="SAM" id="MobiDB-lite"/>
    </source>
</evidence>
<comment type="caution">
    <text evidence="2">The sequence shown here is derived from an EMBL/GenBank/DDBJ whole genome shotgun (WGS) entry which is preliminary data.</text>
</comment>
<sequence>MGLLDELDAPETRLSLSFTSGPRDHDDNENIPPQPGQGQNYGGTPRGHERSIILAPSSSFNGTPSTPGSQGFIFLSSRSVLGRRERVESLTDWSPPTKAHLKEYTEDVAGEYEIPVSRWEDLVKQARFVESLHSSSLIRAVFLDANLSSYKTGLLNRLLRHLRLNPGVYRIPQEFRIEITGTAFNSALALVDYTESGAPVDLFWDDIDIKLAKHHEKTAEIPKFEEALKLHLRLCQPKAKKKSRQCLTSWQIELSKAVEEMDGYTQEDLAEEENELTELDSDSVSAV</sequence>